<dbReference type="RefSeq" id="WP_154407384.1">
    <property type="nucleotide sequence ID" value="NZ_VUNR01000018.1"/>
</dbReference>
<dbReference type="NCBIfam" id="TIGR01634">
    <property type="entry name" value="tail_P2_I"/>
    <property type="match status" value="1"/>
</dbReference>
<protein>
    <submittedName>
        <fullName evidence="1">Phage tail protein I</fullName>
    </submittedName>
</protein>
<dbReference type="GeneID" id="96779153"/>
<dbReference type="Proteomes" id="UP000433181">
    <property type="component" value="Unassembled WGS sequence"/>
</dbReference>
<gene>
    <name evidence="1" type="ORF">FYJ84_09490</name>
</gene>
<dbReference type="EMBL" id="VUNR01000018">
    <property type="protein sequence ID" value="MSU09216.1"/>
    <property type="molecule type" value="Genomic_DNA"/>
</dbReference>
<sequence>MNNIEDYFIHKNLPQSLDKENVQEVAKVVDDTLLSFDKTIAEILIYPAIDMLGSELINTLAIQMHCDFYDDTLPLAVRRNLVKNSIAWHRIKGTPAAVEQMIQTVYQTGVVEEWFDYGGEPFFFKVNLGDSQITTQKIKNLIKMINASKNVRSWLEVLRFSKSIDITRYLGCFADVHKKYEIIPGIVQGGDISSSIFIGGHNEIHHSADVRLQHISGAEAQGNILLGGNLSGYGKVELLPRCVSDSDTFAKLPVGTGISSENYVCISPRSAINQDMICSFKTGIGEITYKAISLHKEENK</sequence>
<evidence type="ECO:0000313" key="1">
    <source>
        <dbReference type="EMBL" id="MSU09216.1"/>
    </source>
</evidence>
<proteinExistence type="predicted"/>
<accession>A0A6I2UKH8</accession>
<dbReference type="Pfam" id="PF09684">
    <property type="entry name" value="Tail_P2_I"/>
    <property type="match status" value="1"/>
</dbReference>
<comment type="caution">
    <text evidence="1">The sequence shown here is derived from an EMBL/GenBank/DDBJ whole genome shotgun (WGS) entry which is preliminary data.</text>
</comment>
<reference evidence="1 2" key="1">
    <citation type="submission" date="2019-08" db="EMBL/GenBank/DDBJ databases">
        <title>In-depth cultivation of the pig gut microbiome towards novel bacterial diversity and tailored functional studies.</title>
        <authorList>
            <person name="Wylensek D."/>
            <person name="Hitch T.C.A."/>
            <person name="Clavel T."/>
        </authorList>
    </citation>
    <scope>NUCLEOTIDE SEQUENCE [LARGE SCALE GENOMIC DNA]</scope>
    <source>
        <strain evidence="1 2">WCA-693-APC-5D-A</strain>
    </source>
</reference>
<evidence type="ECO:0000313" key="2">
    <source>
        <dbReference type="Proteomes" id="UP000433181"/>
    </source>
</evidence>
<dbReference type="InterPro" id="IPR006521">
    <property type="entry name" value="Tail_protein_I"/>
</dbReference>
<dbReference type="AlphaFoldDB" id="A0A6I2UKH8"/>
<keyword evidence="2" id="KW-1185">Reference proteome</keyword>
<organism evidence="1 2">
    <name type="scientific">Anaerovibrio slackiae</name>
    <dbReference type="NCBI Taxonomy" id="2652309"/>
    <lineage>
        <taxon>Bacteria</taxon>
        <taxon>Bacillati</taxon>
        <taxon>Bacillota</taxon>
        <taxon>Negativicutes</taxon>
        <taxon>Selenomonadales</taxon>
        <taxon>Selenomonadaceae</taxon>
        <taxon>Anaerovibrio</taxon>
    </lineage>
</organism>
<name>A0A6I2UKH8_9FIRM</name>